<dbReference type="InterPro" id="IPR037103">
    <property type="entry name" value="Tubulin/FtsZ-like_C"/>
</dbReference>
<dbReference type="Proteomes" id="UP000282311">
    <property type="component" value="Unassembled WGS sequence"/>
</dbReference>
<evidence type="ECO:0000313" key="4">
    <source>
        <dbReference type="EMBL" id="RKN70565.1"/>
    </source>
</evidence>
<dbReference type="GO" id="GO:0032153">
    <property type="term" value="C:cell division site"/>
    <property type="evidence" value="ECO:0007669"/>
    <property type="project" value="TreeGrafter"/>
</dbReference>
<evidence type="ECO:0000256" key="2">
    <source>
        <dbReference type="ARBA" id="ARBA00023134"/>
    </source>
</evidence>
<proteinExistence type="predicted"/>
<evidence type="ECO:0000259" key="3">
    <source>
        <dbReference type="Pfam" id="PF12327"/>
    </source>
</evidence>
<organism evidence="4 5">
    <name type="scientific">Paenibacillus ginsengarvi</name>
    <dbReference type="NCBI Taxonomy" id="400777"/>
    <lineage>
        <taxon>Bacteria</taxon>
        <taxon>Bacillati</taxon>
        <taxon>Bacillota</taxon>
        <taxon>Bacilli</taxon>
        <taxon>Bacillales</taxon>
        <taxon>Paenibacillaceae</taxon>
        <taxon>Paenibacillus</taxon>
    </lineage>
</organism>
<dbReference type="InterPro" id="IPR045061">
    <property type="entry name" value="FtsZ/CetZ"/>
</dbReference>
<dbReference type="GO" id="GO:0005525">
    <property type="term" value="F:GTP binding"/>
    <property type="evidence" value="ECO:0007669"/>
    <property type="project" value="UniProtKB-KW"/>
</dbReference>
<evidence type="ECO:0000256" key="1">
    <source>
        <dbReference type="ARBA" id="ARBA00022741"/>
    </source>
</evidence>
<dbReference type="PANTHER" id="PTHR30314:SF3">
    <property type="entry name" value="MITOCHONDRIAL DIVISION PROTEIN FSZA"/>
    <property type="match status" value="1"/>
</dbReference>
<sequence length="113" mass="12543">MVYLSSLILKTRIHIRDIQALIKKKGRAYLGIGKASGLNKTTVAMEQLFSNSFLHKNVIEGTSGALLNITASDDLTMPDVDQLLYMVRNKIGFKTNLIFGTVIDNESHHSSFC</sequence>
<dbReference type="AlphaFoldDB" id="A0A3B0BAT6"/>
<dbReference type="GO" id="GO:0005737">
    <property type="term" value="C:cytoplasm"/>
    <property type="evidence" value="ECO:0007669"/>
    <property type="project" value="TreeGrafter"/>
</dbReference>
<dbReference type="Pfam" id="PF12327">
    <property type="entry name" value="FtsZ_C"/>
    <property type="match status" value="1"/>
</dbReference>
<accession>A0A3B0BAT6</accession>
<reference evidence="4 5" key="1">
    <citation type="journal article" date="2007" name="Int. J. Syst. Evol. Microbiol.">
        <title>Paenibacillus ginsengarvi sp. nov., isolated from soil from ginseng cultivation.</title>
        <authorList>
            <person name="Yoon M.H."/>
            <person name="Ten L.N."/>
            <person name="Im W.T."/>
        </authorList>
    </citation>
    <scope>NUCLEOTIDE SEQUENCE [LARGE SCALE GENOMIC DNA]</scope>
    <source>
        <strain evidence="4 5">KCTC 13059</strain>
    </source>
</reference>
<evidence type="ECO:0000313" key="5">
    <source>
        <dbReference type="Proteomes" id="UP000282311"/>
    </source>
</evidence>
<keyword evidence="1" id="KW-0547">Nucleotide-binding</keyword>
<dbReference type="InterPro" id="IPR008280">
    <property type="entry name" value="Tub_FtsZ_C"/>
</dbReference>
<protein>
    <recommendedName>
        <fullName evidence="3">Cell division protein FtsZ C-terminal domain-containing protein</fullName>
    </recommendedName>
</protein>
<dbReference type="RefSeq" id="WP_120751023.1">
    <property type="nucleotide sequence ID" value="NZ_RBAH01000031.1"/>
</dbReference>
<dbReference type="GO" id="GO:0003924">
    <property type="term" value="F:GTPase activity"/>
    <property type="evidence" value="ECO:0007669"/>
    <property type="project" value="InterPro"/>
</dbReference>
<dbReference type="GO" id="GO:0051301">
    <property type="term" value="P:cell division"/>
    <property type="evidence" value="ECO:0007669"/>
    <property type="project" value="TreeGrafter"/>
</dbReference>
<keyword evidence="5" id="KW-1185">Reference proteome</keyword>
<dbReference type="InterPro" id="IPR024757">
    <property type="entry name" value="FtsZ_C"/>
</dbReference>
<comment type="caution">
    <text evidence="4">The sequence shown here is derived from an EMBL/GenBank/DDBJ whole genome shotgun (WGS) entry which is preliminary data.</text>
</comment>
<dbReference type="PANTHER" id="PTHR30314">
    <property type="entry name" value="CELL DIVISION PROTEIN FTSZ-RELATED"/>
    <property type="match status" value="1"/>
</dbReference>
<dbReference type="Gene3D" id="3.30.1330.20">
    <property type="entry name" value="Tubulin/FtsZ, C-terminal domain"/>
    <property type="match status" value="1"/>
</dbReference>
<name>A0A3B0BAT6_9BACL</name>
<dbReference type="SUPFAM" id="SSF55307">
    <property type="entry name" value="Tubulin C-terminal domain-like"/>
    <property type="match status" value="1"/>
</dbReference>
<gene>
    <name evidence="4" type="ORF">D7M11_30315</name>
</gene>
<feature type="domain" description="Cell division protein FtsZ C-terminal" evidence="3">
    <location>
        <begin position="26"/>
        <end position="106"/>
    </location>
</feature>
<dbReference type="EMBL" id="RBAH01000031">
    <property type="protein sequence ID" value="RKN70565.1"/>
    <property type="molecule type" value="Genomic_DNA"/>
</dbReference>
<keyword evidence="2" id="KW-0342">GTP-binding</keyword>